<proteinExistence type="predicted"/>
<sequence>MVSYTVRGQGHCRGPAAALLDIYPPLRGSSAFVVVALARQVG</sequence>
<organism evidence="1 2">
    <name type="scientific">Acetobacter orientalis</name>
    <dbReference type="NCBI Taxonomy" id="146474"/>
    <lineage>
        <taxon>Bacteria</taxon>
        <taxon>Pseudomonadati</taxon>
        <taxon>Pseudomonadota</taxon>
        <taxon>Alphaproteobacteria</taxon>
        <taxon>Acetobacterales</taxon>
        <taxon>Acetobacteraceae</taxon>
        <taxon>Acetobacter</taxon>
    </lineage>
</organism>
<evidence type="ECO:0000313" key="2">
    <source>
        <dbReference type="Proteomes" id="UP000270034"/>
    </source>
</evidence>
<evidence type="ECO:0000313" key="1">
    <source>
        <dbReference type="EMBL" id="BBC79820.1"/>
    </source>
</evidence>
<dbReference type="EMBL" id="AP018515">
    <property type="protein sequence ID" value="BBC79820.1"/>
    <property type="molecule type" value="Genomic_DNA"/>
</dbReference>
<reference evidence="1 2" key="1">
    <citation type="submission" date="2018-02" db="EMBL/GenBank/DDBJ databases">
        <title>Acetobacter orientalis genome.</title>
        <authorList>
            <person name="Nakashima N."/>
            <person name="Tamura T."/>
        </authorList>
    </citation>
    <scope>NUCLEOTIDE SEQUENCE [LARGE SCALE GENOMIC DNA]</scope>
    <source>
        <strain evidence="1 2">FAN1</strain>
    </source>
</reference>
<dbReference type="AlphaFoldDB" id="A0A2Z5ZGR1"/>
<keyword evidence="1" id="KW-0489">Methyltransferase</keyword>
<dbReference type="GO" id="GO:0008168">
    <property type="term" value="F:methyltransferase activity"/>
    <property type="evidence" value="ECO:0007669"/>
    <property type="project" value="UniProtKB-KW"/>
</dbReference>
<dbReference type="KEGG" id="aot:AcetOri_orf02212"/>
<accession>A0A2Z5ZGR1</accession>
<protein>
    <submittedName>
        <fullName evidence="1">tRNA (Guanine-N7)-methyltransferase</fullName>
    </submittedName>
</protein>
<dbReference type="Proteomes" id="UP000270034">
    <property type="component" value="Chromosome"/>
</dbReference>
<gene>
    <name evidence="1" type="ORF">AcetOrient_orf02212</name>
</gene>
<name>A0A2Z5ZGR1_9PROT</name>
<keyword evidence="1" id="KW-0808">Transferase</keyword>
<dbReference type="GO" id="GO:0032259">
    <property type="term" value="P:methylation"/>
    <property type="evidence" value="ECO:0007669"/>
    <property type="project" value="UniProtKB-KW"/>
</dbReference>